<dbReference type="RefSeq" id="WP_006215880.1">
    <property type="nucleotide sequence ID" value="NZ_ANHZ02000053.1"/>
</dbReference>
<gene>
    <name evidence="4" type="ORF">C884_02152</name>
</gene>
<reference evidence="4 5" key="1">
    <citation type="journal article" date="2014" name="Genome Announc.">
        <title>Draft Genome Sequence of Kocuria palustris PEL.</title>
        <authorList>
            <person name="Sharma G."/>
            <person name="Khatri I."/>
            <person name="Subramanian S."/>
        </authorList>
    </citation>
    <scope>NUCLEOTIDE SEQUENCE [LARGE SCALE GENOMIC DNA]</scope>
    <source>
        <strain evidence="4 5">PEL</strain>
    </source>
</reference>
<comment type="caution">
    <text evidence="4">The sequence shown here is derived from an EMBL/GenBank/DDBJ whole genome shotgun (WGS) entry which is preliminary data.</text>
</comment>
<evidence type="ECO:0000259" key="3">
    <source>
        <dbReference type="Pfam" id="PF07853"/>
    </source>
</evidence>
<evidence type="ECO:0000256" key="2">
    <source>
        <dbReference type="SAM" id="Phobius"/>
    </source>
</evidence>
<feature type="transmembrane region" description="Helical" evidence="2">
    <location>
        <begin position="146"/>
        <end position="170"/>
    </location>
</feature>
<dbReference type="EMBL" id="ANHZ02000053">
    <property type="protein sequence ID" value="EME35456.1"/>
    <property type="molecule type" value="Genomic_DNA"/>
</dbReference>
<keyword evidence="2" id="KW-0812">Transmembrane</keyword>
<organism evidence="4 5">
    <name type="scientific">Kocuria palustris PEL</name>
    <dbReference type="NCBI Taxonomy" id="1236550"/>
    <lineage>
        <taxon>Bacteria</taxon>
        <taxon>Bacillati</taxon>
        <taxon>Actinomycetota</taxon>
        <taxon>Actinomycetes</taxon>
        <taxon>Micrococcales</taxon>
        <taxon>Micrococcaceae</taxon>
        <taxon>Kocuria</taxon>
    </lineage>
</organism>
<dbReference type="InterPro" id="IPR012867">
    <property type="entry name" value="DUF1648"/>
</dbReference>
<dbReference type="AlphaFoldDB" id="M2X8K6"/>
<name>M2X8K6_9MICC</name>
<feature type="transmembrane region" description="Helical" evidence="2">
    <location>
        <begin position="47"/>
        <end position="68"/>
    </location>
</feature>
<proteinExistence type="predicted"/>
<dbReference type="Proteomes" id="UP000009877">
    <property type="component" value="Unassembled WGS sequence"/>
</dbReference>
<feature type="compositionally biased region" description="Basic and acidic residues" evidence="1">
    <location>
        <begin position="12"/>
        <end position="25"/>
    </location>
</feature>
<evidence type="ECO:0000313" key="5">
    <source>
        <dbReference type="Proteomes" id="UP000009877"/>
    </source>
</evidence>
<dbReference type="Pfam" id="PF07853">
    <property type="entry name" value="DUF1648"/>
    <property type="match status" value="1"/>
</dbReference>
<evidence type="ECO:0000313" key="4">
    <source>
        <dbReference type="EMBL" id="EME35456.1"/>
    </source>
</evidence>
<keyword evidence="5" id="KW-1185">Reference proteome</keyword>
<evidence type="ECO:0000256" key="1">
    <source>
        <dbReference type="SAM" id="MobiDB-lite"/>
    </source>
</evidence>
<sequence length="282" mass="29917">MSSDRSAALPASRDRPADSDGLPKGEWARTVEEGGYELHVDGMPSPLVPSVVMAAVLVATLLLCAAWWDRIPEQVAAHTDADGQVTRWEPKTLGSVLVGPLLGASGVLFASGLTTLVTAVGRPRPQTPFADGLGPLIRMAVQNRRLAAAVAWSLLPLGTAICATSVAGWADGSGQIRGTWLLGASMLALPLIAAACLRGSRADVLRELDALEIPLGEHSREDLHRWRIPGLVDDPELPLMVQNQPSNWTLNVAHRTGKVLCWIFPVGWLLLGLALLVGPLIA</sequence>
<feature type="region of interest" description="Disordered" evidence="1">
    <location>
        <begin position="1"/>
        <end position="25"/>
    </location>
</feature>
<feature type="domain" description="DUF1648" evidence="3">
    <location>
        <begin position="56"/>
        <end position="102"/>
    </location>
</feature>
<feature type="transmembrane region" description="Helical" evidence="2">
    <location>
        <begin position="176"/>
        <end position="197"/>
    </location>
</feature>
<protein>
    <recommendedName>
        <fullName evidence="3">DUF1648 domain-containing protein</fullName>
    </recommendedName>
</protein>
<accession>M2X8K6</accession>
<keyword evidence="2" id="KW-1133">Transmembrane helix</keyword>
<feature type="transmembrane region" description="Helical" evidence="2">
    <location>
        <begin position="259"/>
        <end position="281"/>
    </location>
</feature>
<keyword evidence="2" id="KW-0472">Membrane</keyword>